<dbReference type="AlphaFoldDB" id="A0A974D1G7"/>
<evidence type="ECO:0000313" key="1">
    <source>
        <dbReference type="EMBL" id="OCT83829.1"/>
    </source>
</evidence>
<protein>
    <submittedName>
        <fullName evidence="1">Uncharacterized protein</fullName>
    </submittedName>
</protein>
<proteinExistence type="predicted"/>
<evidence type="ECO:0000313" key="2">
    <source>
        <dbReference type="Proteomes" id="UP000694892"/>
    </source>
</evidence>
<accession>A0A974D1G7</accession>
<organism evidence="1 2">
    <name type="scientific">Xenopus laevis</name>
    <name type="common">African clawed frog</name>
    <dbReference type="NCBI Taxonomy" id="8355"/>
    <lineage>
        <taxon>Eukaryota</taxon>
        <taxon>Metazoa</taxon>
        <taxon>Chordata</taxon>
        <taxon>Craniata</taxon>
        <taxon>Vertebrata</taxon>
        <taxon>Euteleostomi</taxon>
        <taxon>Amphibia</taxon>
        <taxon>Batrachia</taxon>
        <taxon>Anura</taxon>
        <taxon>Pipoidea</taxon>
        <taxon>Pipidae</taxon>
        <taxon>Xenopodinae</taxon>
        <taxon>Xenopus</taxon>
        <taxon>Xenopus</taxon>
    </lineage>
</organism>
<reference evidence="2" key="1">
    <citation type="journal article" date="2016" name="Nature">
        <title>Genome evolution in the allotetraploid frog Xenopus laevis.</title>
        <authorList>
            <person name="Session A.M."/>
            <person name="Uno Y."/>
            <person name="Kwon T."/>
            <person name="Chapman J.A."/>
            <person name="Toyoda A."/>
            <person name="Takahashi S."/>
            <person name="Fukui A."/>
            <person name="Hikosaka A."/>
            <person name="Suzuki A."/>
            <person name="Kondo M."/>
            <person name="van Heeringen S.J."/>
            <person name="Quigley I."/>
            <person name="Heinz S."/>
            <person name="Ogino H."/>
            <person name="Ochi H."/>
            <person name="Hellsten U."/>
            <person name="Lyons J.B."/>
            <person name="Simakov O."/>
            <person name="Putnam N."/>
            <person name="Stites J."/>
            <person name="Kuroki Y."/>
            <person name="Tanaka T."/>
            <person name="Michiue T."/>
            <person name="Watanabe M."/>
            <person name="Bogdanovic O."/>
            <person name="Lister R."/>
            <person name="Georgiou G."/>
            <person name="Paranjpe S.S."/>
            <person name="van Kruijsbergen I."/>
            <person name="Shu S."/>
            <person name="Carlson J."/>
            <person name="Kinoshita T."/>
            <person name="Ohta Y."/>
            <person name="Mawaribuchi S."/>
            <person name="Jenkins J."/>
            <person name="Grimwood J."/>
            <person name="Schmutz J."/>
            <person name="Mitros T."/>
            <person name="Mozaffari S.V."/>
            <person name="Suzuki Y."/>
            <person name="Haramoto Y."/>
            <person name="Yamamoto T.S."/>
            <person name="Takagi C."/>
            <person name="Heald R."/>
            <person name="Miller K."/>
            <person name="Haudenschild C."/>
            <person name="Kitzman J."/>
            <person name="Nakayama T."/>
            <person name="Izutsu Y."/>
            <person name="Robert J."/>
            <person name="Fortriede J."/>
            <person name="Burns K."/>
            <person name="Lotay V."/>
            <person name="Karimi K."/>
            <person name="Yasuoka Y."/>
            <person name="Dichmann D.S."/>
            <person name="Flajnik M.F."/>
            <person name="Houston D.W."/>
            <person name="Shendure J."/>
            <person name="DuPasquier L."/>
            <person name="Vize P.D."/>
            <person name="Zorn A.M."/>
            <person name="Ito M."/>
            <person name="Marcotte E.M."/>
            <person name="Wallingford J.B."/>
            <person name="Ito Y."/>
            <person name="Asashima M."/>
            <person name="Ueno N."/>
            <person name="Matsuda Y."/>
            <person name="Veenstra G.J."/>
            <person name="Fujiyama A."/>
            <person name="Harland R.M."/>
            <person name="Taira M."/>
            <person name="Rokhsar D.S."/>
        </authorList>
    </citation>
    <scope>NUCLEOTIDE SEQUENCE [LARGE SCALE GENOMIC DNA]</scope>
    <source>
        <strain evidence="2">J</strain>
    </source>
</reference>
<sequence>MSINDIWGEHLFAAPYILGTPMFLQPSNERRGDLNKSKWELIQVPEGIHLMAMPQSLSLLNIIFNYRLQVLAFIFHLEYVDFLVLLQWKDKIKMVHDLVGRHRINTVQIPYIIPQNTQQYKYSANSIYNTPEYAAG</sequence>
<name>A0A974D1G7_XENLA</name>
<dbReference type="Proteomes" id="UP000694892">
    <property type="component" value="Chromosome 4L"/>
</dbReference>
<dbReference type="EMBL" id="CM004472">
    <property type="protein sequence ID" value="OCT83829.1"/>
    <property type="molecule type" value="Genomic_DNA"/>
</dbReference>
<gene>
    <name evidence="1" type="ORF">XELAEV_18021969mg</name>
</gene>